<dbReference type="Proteomes" id="UP000775213">
    <property type="component" value="Unassembled WGS sequence"/>
</dbReference>
<organism evidence="2 3">
    <name type="scientific">Dendrobium chrysotoxum</name>
    <name type="common">Orchid</name>
    <dbReference type="NCBI Taxonomy" id="161865"/>
    <lineage>
        <taxon>Eukaryota</taxon>
        <taxon>Viridiplantae</taxon>
        <taxon>Streptophyta</taxon>
        <taxon>Embryophyta</taxon>
        <taxon>Tracheophyta</taxon>
        <taxon>Spermatophyta</taxon>
        <taxon>Magnoliopsida</taxon>
        <taxon>Liliopsida</taxon>
        <taxon>Asparagales</taxon>
        <taxon>Orchidaceae</taxon>
        <taxon>Epidendroideae</taxon>
        <taxon>Malaxideae</taxon>
        <taxon>Dendrobiinae</taxon>
        <taxon>Dendrobium</taxon>
    </lineage>
</organism>
<sequence>MRLMELVRCGRPAVVDESPLPSMSPEKPEKRPRLRRRSYGGAISTWQPSLGAISEDGAFHLPPAKSSPSPTKAGKNLQKGKAWRTAAARLGERHHDSPAMFPPFPPAIFMF</sequence>
<evidence type="ECO:0000313" key="3">
    <source>
        <dbReference type="Proteomes" id="UP000775213"/>
    </source>
</evidence>
<proteinExistence type="predicted"/>
<dbReference type="EMBL" id="JAGFBR010000003">
    <property type="protein sequence ID" value="KAH0469279.1"/>
    <property type="molecule type" value="Genomic_DNA"/>
</dbReference>
<gene>
    <name evidence="2" type="ORF">IEQ34_002511</name>
</gene>
<comment type="caution">
    <text evidence="2">The sequence shown here is derived from an EMBL/GenBank/DDBJ whole genome shotgun (WGS) entry which is preliminary data.</text>
</comment>
<evidence type="ECO:0000313" key="2">
    <source>
        <dbReference type="EMBL" id="KAH0469279.1"/>
    </source>
</evidence>
<accession>A0AAV7HNB6</accession>
<feature type="region of interest" description="Disordered" evidence="1">
    <location>
        <begin position="14"/>
        <end position="41"/>
    </location>
</feature>
<name>A0AAV7HNB6_DENCH</name>
<reference evidence="2 3" key="1">
    <citation type="journal article" date="2021" name="Hortic Res">
        <title>Chromosome-scale assembly of the Dendrobium chrysotoxum genome enhances the understanding of orchid evolution.</title>
        <authorList>
            <person name="Zhang Y."/>
            <person name="Zhang G.Q."/>
            <person name="Zhang D."/>
            <person name="Liu X.D."/>
            <person name="Xu X.Y."/>
            <person name="Sun W.H."/>
            <person name="Yu X."/>
            <person name="Zhu X."/>
            <person name="Wang Z.W."/>
            <person name="Zhao X."/>
            <person name="Zhong W.Y."/>
            <person name="Chen H."/>
            <person name="Yin W.L."/>
            <person name="Huang T."/>
            <person name="Niu S.C."/>
            <person name="Liu Z.J."/>
        </authorList>
    </citation>
    <scope>NUCLEOTIDE SEQUENCE [LARGE SCALE GENOMIC DNA]</scope>
    <source>
        <strain evidence="2">Lindl</strain>
    </source>
</reference>
<evidence type="ECO:0000256" key="1">
    <source>
        <dbReference type="SAM" id="MobiDB-lite"/>
    </source>
</evidence>
<feature type="compositionally biased region" description="Low complexity" evidence="1">
    <location>
        <begin position="62"/>
        <end position="73"/>
    </location>
</feature>
<feature type="region of interest" description="Disordered" evidence="1">
    <location>
        <begin position="54"/>
        <end position="84"/>
    </location>
</feature>
<protein>
    <submittedName>
        <fullName evidence="2">Uncharacterized protein</fullName>
    </submittedName>
</protein>
<dbReference type="AlphaFoldDB" id="A0AAV7HNB6"/>
<keyword evidence="3" id="KW-1185">Reference proteome</keyword>